<accession>A0A2K4WAW7</accession>
<dbReference type="EMBL" id="LT963408">
    <property type="protein sequence ID" value="SOS33029.1"/>
    <property type="molecule type" value="Genomic_DNA"/>
</dbReference>
<name>A0A2K4WAW7_9PSED</name>
<reference evidence="2" key="1">
    <citation type="submission" date="2017-11" db="EMBL/GenBank/DDBJ databases">
        <authorList>
            <person name="Blom J."/>
        </authorList>
    </citation>
    <scope>NUCLEOTIDE SEQUENCE [LARGE SCALE GENOMIC DNA]</scope>
</reference>
<proteinExistence type="predicted"/>
<dbReference type="AlphaFoldDB" id="A0A2K4WAW7"/>
<dbReference type="Proteomes" id="UP000238093">
    <property type="component" value="Chromosome I"/>
</dbReference>
<gene>
    <name evidence="1" type="ORF">CFBP6411_01669</name>
</gene>
<organism evidence="1 2">
    <name type="scientific">Pseudomonas syringae group genomosp. 3</name>
    <dbReference type="NCBI Taxonomy" id="251701"/>
    <lineage>
        <taxon>Bacteria</taxon>
        <taxon>Pseudomonadati</taxon>
        <taxon>Pseudomonadota</taxon>
        <taxon>Gammaproteobacteria</taxon>
        <taxon>Pseudomonadales</taxon>
        <taxon>Pseudomonadaceae</taxon>
        <taxon>Pseudomonas</taxon>
    </lineage>
</organism>
<evidence type="ECO:0000313" key="2">
    <source>
        <dbReference type="Proteomes" id="UP000238093"/>
    </source>
</evidence>
<evidence type="ECO:0000313" key="1">
    <source>
        <dbReference type="EMBL" id="SOS33029.1"/>
    </source>
</evidence>
<protein>
    <submittedName>
        <fullName evidence="1">Putative membrane protein</fullName>
    </submittedName>
</protein>
<sequence>MKSNNVLLCLFIALLLLGGCVPHDDRGRRWDNTNYSRDREMARQNEIDRLADRERQRQIEQAKDNDRLRRLESQDDRNRNGW</sequence>
<dbReference type="PROSITE" id="PS51257">
    <property type="entry name" value="PROKAR_LIPOPROTEIN"/>
    <property type="match status" value="1"/>
</dbReference>